<evidence type="ECO:0000256" key="10">
    <source>
        <dbReference type="PIRSR" id="PIRSR614732-1"/>
    </source>
</evidence>
<dbReference type="InterPro" id="IPR011060">
    <property type="entry name" value="RibuloseP-bd_barrel"/>
</dbReference>
<dbReference type="EC" id="4.1.1.23" evidence="9"/>
<dbReference type="InterPro" id="IPR013785">
    <property type="entry name" value="Aldolase_TIM"/>
</dbReference>
<dbReference type="GO" id="GO:0005829">
    <property type="term" value="C:cytosol"/>
    <property type="evidence" value="ECO:0007669"/>
    <property type="project" value="TreeGrafter"/>
</dbReference>
<protein>
    <recommendedName>
        <fullName evidence="9">Orotidine 5'-phosphate decarboxylase</fullName>
        <ecNumber evidence="9">4.1.1.23</ecNumber>
    </recommendedName>
    <alternativeName>
        <fullName evidence="9">OMP decarboxylase</fullName>
        <shortName evidence="9">OMPDCase</shortName>
        <shortName evidence="9">OMPdecase</shortName>
    </alternativeName>
</protein>
<dbReference type="Gene3D" id="3.20.20.70">
    <property type="entry name" value="Aldolase class I"/>
    <property type="match status" value="1"/>
</dbReference>
<feature type="binding site" evidence="9 11">
    <location>
        <position position="189"/>
    </location>
    <ligand>
        <name>substrate</name>
    </ligand>
</feature>
<dbReference type="CDD" id="cd04725">
    <property type="entry name" value="OMP_decarboxylase_like"/>
    <property type="match status" value="1"/>
</dbReference>
<comment type="function">
    <text evidence="1 9">Catalyzes the decarboxylation of orotidine 5'-monophosphate (OMP) to uridine 5'-monophosphate (UMP).</text>
</comment>
<feature type="binding site" evidence="9 11">
    <location>
        <position position="210"/>
    </location>
    <ligand>
        <name>substrate</name>
    </ligand>
</feature>
<dbReference type="InterPro" id="IPR001754">
    <property type="entry name" value="OMPdeCOase_dom"/>
</dbReference>
<evidence type="ECO:0000256" key="4">
    <source>
        <dbReference type="ARBA" id="ARBA00022793"/>
    </source>
</evidence>
<dbReference type="PATRIC" id="fig|1560234.3.peg.3331"/>
<feature type="binding site" evidence="9 11">
    <location>
        <position position="9"/>
    </location>
    <ligand>
        <name>substrate</name>
    </ligand>
</feature>
<evidence type="ECO:0000256" key="5">
    <source>
        <dbReference type="ARBA" id="ARBA00022975"/>
    </source>
</evidence>
<dbReference type="STRING" id="1560234.SP90_06775"/>
<dbReference type="GO" id="GO:0044205">
    <property type="term" value="P:'de novo' UMP biosynthetic process"/>
    <property type="evidence" value="ECO:0007669"/>
    <property type="project" value="UniProtKB-UniRule"/>
</dbReference>
<evidence type="ECO:0000256" key="1">
    <source>
        <dbReference type="ARBA" id="ARBA00002356"/>
    </source>
</evidence>
<dbReference type="EMBL" id="JXMS01000009">
    <property type="protein sequence ID" value="OBQ52669.1"/>
    <property type="molecule type" value="Genomic_DNA"/>
</dbReference>
<keyword evidence="4 9" id="KW-0210">Decarboxylase</keyword>
<comment type="caution">
    <text evidence="14">The sequence shown here is derived from an EMBL/GenBank/DDBJ whole genome shotgun (WGS) entry which is preliminary data.</text>
</comment>
<feature type="binding site" evidence="9 11">
    <location>
        <position position="209"/>
    </location>
    <ligand>
        <name>substrate</name>
    </ligand>
</feature>
<dbReference type="InterPro" id="IPR047596">
    <property type="entry name" value="OMPdecase_bac"/>
</dbReference>
<feature type="binding site" evidence="9">
    <location>
        <begin position="58"/>
        <end position="67"/>
    </location>
    <ligand>
        <name>substrate</name>
    </ligand>
</feature>
<evidence type="ECO:0000256" key="6">
    <source>
        <dbReference type="ARBA" id="ARBA00023239"/>
    </source>
</evidence>
<evidence type="ECO:0000256" key="2">
    <source>
        <dbReference type="ARBA" id="ARBA00004861"/>
    </source>
</evidence>
<gene>
    <name evidence="9" type="primary">pyrF</name>
    <name evidence="14" type="ORF">SP90_06775</name>
</gene>
<dbReference type="SUPFAM" id="SSF51366">
    <property type="entry name" value="Ribulose-phoshate binding barrel"/>
    <property type="match status" value="1"/>
</dbReference>
<name>A0A1B7XER0_9BACT</name>
<evidence type="ECO:0000256" key="8">
    <source>
        <dbReference type="ARBA" id="ARBA00061012"/>
    </source>
</evidence>
<dbReference type="SMART" id="SM00934">
    <property type="entry name" value="OMPdecase"/>
    <property type="match status" value="1"/>
</dbReference>
<dbReference type="FunFam" id="3.20.20.70:FF:000015">
    <property type="entry name" value="Orotidine 5'-phosphate decarboxylase"/>
    <property type="match status" value="1"/>
</dbReference>
<dbReference type="NCBIfam" id="TIGR01740">
    <property type="entry name" value="pyrF"/>
    <property type="match status" value="1"/>
</dbReference>
<comment type="pathway">
    <text evidence="2 9 12">Pyrimidine metabolism; UMP biosynthesis via de novo pathway; UMP from orotate: step 2/2.</text>
</comment>
<dbReference type="PANTHER" id="PTHR32119">
    <property type="entry name" value="OROTIDINE 5'-PHOSPHATE DECARBOXYLASE"/>
    <property type="match status" value="1"/>
</dbReference>
<feature type="binding site" evidence="9 11">
    <location>
        <position position="121"/>
    </location>
    <ligand>
        <name>substrate</name>
    </ligand>
</feature>
<dbReference type="OrthoDB" id="9806203at2"/>
<dbReference type="Pfam" id="PF00215">
    <property type="entry name" value="OMPdecase"/>
    <property type="match status" value="1"/>
</dbReference>
<dbReference type="NCBIfam" id="NF001273">
    <property type="entry name" value="PRK00230.1"/>
    <property type="match status" value="1"/>
</dbReference>
<keyword evidence="15" id="KW-1185">Reference proteome</keyword>
<dbReference type="InterPro" id="IPR018089">
    <property type="entry name" value="OMPdecase_AS"/>
</dbReference>
<comment type="catalytic activity">
    <reaction evidence="7 9 12">
        <text>orotidine 5'-phosphate + H(+) = UMP + CO2</text>
        <dbReference type="Rhea" id="RHEA:11596"/>
        <dbReference type="ChEBI" id="CHEBI:15378"/>
        <dbReference type="ChEBI" id="CHEBI:16526"/>
        <dbReference type="ChEBI" id="CHEBI:57538"/>
        <dbReference type="ChEBI" id="CHEBI:57865"/>
        <dbReference type="EC" id="4.1.1.23"/>
    </reaction>
</comment>
<dbReference type="PROSITE" id="PS00156">
    <property type="entry name" value="OMPDECASE"/>
    <property type="match status" value="1"/>
</dbReference>
<dbReference type="RefSeq" id="WP_066853885.1">
    <property type="nucleotide sequence ID" value="NZ_JXMS01000009.1"/>
</dbReference>
<dbReference type="GO" id="GO:0004590">
    <property type="term" value="F:orotidine-5'-phosphate decarboxylase activity"/>
    <property type="evidence" value="ECO:0007669"/>
    <property type="project" value="UniProtKB-UniRule"/>
</dbReference>
<feature type="active site" description="Proton donor" evidence="9">
    <location>
        <position position="60"/>
    </location>
</feature>
<evidence type="ECO:0000313" key="15">
    <source>
        <dbReference type="Proteomes" id="UP000091979"/>
    </source>
</evidence>
<dbReference type="InterPro" id="IPR014732">
    <property type="entry name" value="OMPdecase"/>
</dbReference>
<feature type="active site" description="For OMPdecase activity" evidence="10">
    <location>
        <position position="58"/>
    </location>
</feature>
<evidence type="ECO:0000256" key="9">
    <source>
        <dbReference type="HAMAP-Rule" id="MF_01200"/>
    </source>
</evidence>
<organism evidence="14 15">
    <name type="scientific">Halodesulfovibrio spirochaetisodalis</name>
    <dbReference type="NCBI Taxonomy" id="1560234"/>
    <lineage>
        <taxon>Bacteria</taxon>
        <taxon>Pseudomonadati</taxon>
        <taxon>Thermodesulfobacteriota</taxon>
        <taxon>Desulfovibrionia</taxon>
        <taxon>Desulfovibrionales</taxon>
        <taxon>Desulfovibrionaceae</taxon>
        <taxon>Halodesulfovibrio</taxon>
    </lineage>
</organism>
<feature type="binding site" evidence="9 11">
    <location>
        <position position="181"/>
    </location>
    <ligand>
        <name>substrate</name>
    </ligand>
</feature>
<evidence type="ECO:0000256" key="11">
    <source>
        <dbReference type="PIRSR" id="PIRSR614732-2"/>
    </source>
</evidence>
<feature type="domain" description="Orotidine 5'-phosphate decarboxylase" evidence="13">
    <location>
        <begin position="3"/>
        <end position="225"/>
    </location>
</feature>
<keyword evidence="6 9" id="KW-0456">Lyase</keyword>
<dbReference type="HAMAP" id="MF_01200_B">
    <property type="entry name" value="OMPdecase_type1_B"/>
    <property type="match status" value="1"/>
</dbReference>
<dbReference type="GO" id="GO:0006207">
    <property type="term" value="P:'de novo' pyrimidine nucleobase biosynthetic process"/>
    <property type="evidence" value="ECO:0007669"/>
    <property type="project" value="InterPro"/>
</dbReference>
<dbReference type="UniPathway" id="UPA00070">
    <property type="reaction ID" value="UER00120"/>
</dbReference>
<evidence type="ECO:0000259" key="13">
    <source>
        <dbReference type="SMART" id="SM00934"/>
    </source>
</evidence>
<evidence type="ECO:0000256" key="7">
    <source>
        <dbReference type="ARBA" id="ARBA00049157"/>
    </source>
</evidence>
<reference evidence="14 15" key="1">
    <citation type="submission" date="2015-01" db="EMBL/GenBank/DDBJ databases">
        <title>Desulfovibrio sp. JC271 draft genome sequence.</title>
        <authorList>
            <person name="Shivani Y."/>
            <person name="Subhash Y."/>
            <person name="Sasikala C."/>
            <person name="Ramana C.V."/>
        </authorList>
    </citation>
    <scope>NUCLEOTIDE SEQUENCE [LARGE SCALE GENOMIC DNA]</scope>
    <source>
        <strain evidence="14 15">JC271</strain>
    </source>
</reference>
<evidence type="ECO:0000256" key="3">
    <source>
        <dbReference type="ARBA" id="ARBA00011738"/>
    </source>
</evidence>
<accession>A0A1B7XER0</accession>
<evidence type="ECO:0000313" key="14">
    <source>
        <dbReference type="EMBL" id="OBQ52669.1"/>
    </source>
</evidence>
<evidence type="ECO:0000256" key="12">
    <source>
        <dbReference type="RuleBase" id="RU000512"/>
    </source>
</evidence>
<feature type="active site" description="For OMPdecase activity" evidence="10">
    <location>
        <position position="60"/>
    </location>
</feature>
<proteinExistence type="inferred from homology"/>
<sequence>MANLVVALDYPDKSGALAMAKMLKGADVWLKVGLELFTAAGPEIISELKDMGFKVFLDMKFFDIPNTVQGAVRSSVRHGVDMVNIHLMGGERMARAAVEGLAEGSVDSGVSPVLLGVTVLTSMAQEDLPEGMTTTLEETVLSLASSGKDWGIHGVVCSGFEVETIKKSCGNDFICLTPGIRPVSLGDDQRRTMTPAQAVKAGSDYLVVGRPVTGADSPLHAAQEILEAMKI</sequence>
<dbReference type="Proteomes" id="UP000091979">
    <property type="component" value="Unassembled WGS sequence"/>
</dbReference>
<feature type="binding site" evidence="9 11">
    <location>
        <position position="31"/>
    </location>
    <ligand>
        <name>substrate</name>
    </ligand>
</feature>
<comment type="similarity">
    <text evidence="8 9">Belongs to the OMP decarboxylase family. Type 1 subfamily.</text>
</comment>
<dbReference type="AlphaFoldDB" id="A0A1B7XER0"/>
<comment type="subunit">
    <text evidence="3 9">Homodimer.</text>
</comment>
<keyword evidence="5 9" id="KW-0665">Pyrimidine biosynthesis</keyword>
<feature type="active site" description="For OMPdecase activity" evidence="10">
    <location>
        <position position="63"/>
    </location>
</feature>
<dbReference type="PANTHER" id="PTHR32119:SF2">
    <property type="entry name" value="OROTIDINE 5'-PHOSPHATE DECARBOXYLASE"/>
    <property type="match status" value="1"/>
</dbReference>